<dbReference type="PANTHER" id="PTHR33751">
    <property type="entry name" value="CBB3-TYPE CYTOCHROME C OXIDASE SUBUNIT FIXP"/>
    <property type="match status" value="1"/>
</dbReference>
<dbReference type="GO" id="GO:0046872">
    <property type="term" value="F:metal ion binding"/>
    <property type="evidence" value="ECO:0007669"/>
    <property type="project" value="UniProtKB-KW"/>
</dbReference>
<evidence type="ECO:0000256" key="7">
    <source>
        <dbReference type="SAM" id="Phobius"/>
    </source>
</evidence>
<evidence type="ECO:0000256" key="5">
    <source>
        <dbReference type="ARBA" id="ARBA00023004"/>
    </source>
</evidence>
<dbReference type="GO" id="GO:0009055">
    <property type="term" value="F:electron transfer activity"/>
    <property type="evidence" value="ECO:0007669"/>
    <property type="project" value="InterPro"/>
</dbReference>
<keyword evidence="7" id="KW-1133">Transmembrane helix</keyword>
<keyword evidence="7" id="KW-0472">Membrane</keyword>
<evidence type="ECO:0000313" key="10">
    <source>
        <dbReference type="Proteomes" id="UP000198885"/>
    </source>
</evidence>
<proteinExistence type="predicted"/>
<dbReference type="Proteomes" id="UP000198885">
    <property type="component" value="Unassembled WGS sequence"/>
</dbReference>
<protein>
    <submittedName>
        <fullName evidence="9">Cytochrome c553</fullName>
    </submittedName>
</protein>
<keyword evidence="7" id="KW-0812">Transmembrane</keyword>
<evidence type="ECO:0000256" key="3">
    <source>
        <dbReference type="ARBA" id="ARBA00022723"/>
    </source>
</evidence>
<keyword evidence="3 6" id="KW-0479">Metal-binding</keyword>
<dbReference type="PANTHER" id="PTHR33751:SF9">
    <property type="entry name" value="CYTOCHROME C4"/>
    <property type="match status" value="1"/>
</dbReference>
<dbReference type="AlphaFoldDB" id="A0A1H9X7K0"/>
<dbReference type="InterPro" id="IPR036909">
    <property type="entry name" value="Cyt_c-like_dom_sf"/>
</dbReference>
<gene>
    <name evidence="9" type="ORF">SAMN04490244_11947</name>
</gene>
<evidence type="ECO:0000259" key="8">
    <source>
        <dbReference type="PROSITE" id="PS51007"/>
    </source>
</evidence>
<evidence type="ECO:0000313" key="9">
    <source>
        <dbReference type="EMBL" id="SES41847.1"/>
    </source>
</evidence>
<keyword evidence="1" id="KW-0813">Transport</keyword>
<dbReference type="PROSITE" id="PS51007">
    <property type="entry name" value="CYTC"/>
    <property type="match status" value="5"/>
</dbReference>
<feature type="domain" description="Cytochrome c" evidence="8">
    <location>
        <begin position="79"/>
        <end position="166"/>
    </location>
</feature>
<reference evidence="9 10" key="1">
    <citation type="submission" date="2016-10" db="EMBL/GenBank/DDBJ databases">
        <authorList>
            <person name="de Groot N.N."/>
        </authorList>
    </citation>
    <scope>NUCLEOTIDE SEQUENCE [LARGE SCALE GENOMIC DNA]</scope>
    <source>
        <strain evidence="9 10">DSM 23042</strain>
    </source>
</reference>
<dbReference type="Gene3D" id="1.10.760.10">
    <property type="entry name" value="Cytochrome c-like domain"/>
    <property type="match status" value="5"/>
</dbReference>
<feature type="transmembrane region" description="Helical" evidence="7">
    <location>
        <begin position="12"/>
        <end position="35"/>
    </location>
</feature>
<dbReference type="OrthoDB" id="9773456at2"/>
<dbReference type="InterPro" id="IPR009056">
    <property type="entry name" value="Cyt_c-like_dom"/>
</dbReference>
<dbReference type="SUPFAM" id="SSF46626">
    <property type="entry name" value="Cytochrome c"/>
    <property type="match status" value="5"/>
</dbReference>
<name>A0A1H9X7K0_9RHOB</name>
<feature type="domain" description="Cytochrome c" evidence="8">
    <location>
        <begin position="512"/>
        <end position="603"/>
    </location>
</feature>
<evidence type="ECO:0000256" key="2">
    <source>
        <dbReference type="ARBA" id="ARBA00022617"/>
    </source>
</evidence>
<sequence>MKSYLPTPRVALTAVGILAGLGIVGGIAGGIVISLGGMNVSARPQHNALVTEMLHYTFKRSVAARSGDIAVPEDLHTEGRVKLGAQHYANVCSKCHGGPGLGQNPVALSMRPRPQHLPSVVDQFDDDELYYILWNGVKFSAMPSWPTDERDDAGIWATVAFLRAMPEMSAEQYSEMVAPTRQQIEDTPVLPYGEIGELAEVSMEPKAPPLDEYLYASPATGWPDLGMDGLPVTRCAACHGTDGAGDATNGEAPNLTTLEPDYIAHTLQEYATGKKPSAIMQTVAANLSNSQIDRLATYYDLLPDVGSGATLSQDASVEAGRVIALNGKEGAVPSCLTCHDGGETEGSIFVPHLAGQSPVYIKRKLDAYAVAESDGQIGYHPMPFVASNLDAVDRTNLAAYFGSLEPGEEPARPEREVDLANAENLVETVCVECHEEGGLGTNSGEFPNLTVHTPAYIEQQLWAFRAQERMNDRMFQTATRLEAQDIADLAAYFGNRPAQDSRMPEGYDPQSEGVSRGAEIAQNGVPDAGVPACLSCHGEATTADMPIFARLHGQNPVYLEHRLETFAQTENDELYALNPMGEISKALSQEQRADVAAWFAAQDALSKTAAD</sequence>
<feature type="domain" description="Cytochrome c" evidence="8">
    <location>
        <begin position="417"/>
        <end position="497"/>
    </location>
</feature>
<evidence type="ECO:0000256" key="6">
    <source>
        <dbReference type="PROSITE-ProRule" id="PRU00433"/>
    </source>
</evidence>
<keyword evidence="5 6" id="KW-0408">Iron</keyword>
<evidence type="ECO:0000256" key="4">
    <source>
        <dbReference type="ARBA" id="ARBA00022982"/>
    </source>
</evidence>
<keyword evidence="2 6" id="KW-0349">Heme</keyword>
<dbReference type="Pfam" id="PF13442">
    <property type="entry name" value="Cytochrome_CBB3"/>
    <property type="match status" value="1"/>
</dbReference>
<keyword evidence="4" id="KW-0249">Electron transport</keyword>
<dbReference type="EMBL" id="FOGU01000019">
    <property type="protein sequence ID" value="SES41847.1"/>
    <property type="molecule type" value="Genomic_DNA"/>
</dbReference>
<keyword evidence="10" id="KW-1185">Reference proteome</keyword>
<dbReference type="Pfam" id="PF00034">
    <property type="entry name" value="Cytochrom_C"/>
    <property type="match status" value="2"/>
</dbReference>
<dbReference type="GO" id="GO:0020037">
    <property type="term" value="F:heme binding"/>
    <property type="evidence" value="ECO:0007669"/>
    <property type="project" value="InterPro"/>
</dbReference>
<dbReference type="InterPro" id="IPR050597">
    <property type="entry name" value="Cytochrome_c_Oxidase_Subunit"/>
</dbReference>
<feature type="domain" description="Cytochrome c" evidence="8">
    <location>
        <begin position="216"/>
        <end position="303"/>
    </location>
</feature>
<feature type="domain" description="Cytochrome c" evidence="8">
    <location>
        <begin position="315"/>
        <end position="405"/>
    </location>
</feature>
<dbReference type="STRING" id="641238.SAMN04490244_11947"/>
<accession>A0A1H9X7K0</accession>
<evidence type="ECO:0000256" key="1">
    <source>
        <dbReference type="ARBA" id="ARBA00022448"/>
    </source>
</evidence>
<organism evidence="9 10">
    <name type="scientific">Tranquillimonas rosea</name>
    <dbReference type="NCBI Taxonomy" id="641238"/>
    <lineage>
        <taxon>Bacteria</taxon>
        <taxon>Pseudomonadati</taxon>
        <taxon>Pseudomonadota</taxon>
        <taxon>Alphaproteobacteria</taxon>
        <taxon>Rhodobacterales</taxon>
        <taxon>Roseobacteraceae</taxon>
        <taxon>Tranquillimonas</taxon>
    </lineage>
</organism>
<dbReference type="RefSeq" id="WP_092696347.1">
    <property type="nucleotide sequence ID" value="NZ_FOGU01000019.1"/>
</dbReference>